<dbReference type="Gene3D" id="3.40.50.2300">
    <property type="match status" value="1"/>
</dbReference>
<dbReference type="SMART" id="SM00052">
    <property type="entry name" value="EAL"/>
    <property type="match status" value="1"/>
</dbReference>
<dbReference type="SMART" id="SM00448">
    <property type="entry name" value="REC"/>
    <property type="match status" value="1"/>
</dbReference>
<dbReference type="InterPro" id="IPR011006">
    <property type="entry name" value="CheY-like_superfamily"/>
</dbReference>
<evidence type="ECO:0000259" key="3">
    <source>
        <dbReference type="PROSITE" id="PS50883"/>
    </source>
</evidence>
<dbReference type="Gene3D" id="3.20.20.450">
    <property type="entry name" value="EAL domain"/>
    <property type="match status" value="1"/>
</dbReference>
<evidence type="ECO:0000313" key="4">
    <source>
        <dbReference type="EMBL" id="PWG65780.1"/>
    </source>
</evidence>
<dbReference type="EMBL" id="QFFI01000001">
    <property type="protein sequence ID" value="PWG65780.1"/>
    <property type="molecule type" value="Genomic_DNA"/>
</dbReference>
<comment type="caution">
    <text evidence="4">The sequence shown here is derived from an EMBL/GenBank/DDBJ whole genome shotgun (WGS) entry which is preliminary data.</text>
</comment>
<dbReference type="SUPFAM" id="SSF141868">
    <property type="entry name" value="EAL domain-like"/>
    <property type="match status" value="1"/>
</dbReference>
<dbReference type="RefSeq" id="WP_109675138.1">
    <property type="nucleotide sequence ID" value="NZ_CP086615.1"/>
</dbReference>
<reference evidence="4 5" key="1">
    <citation type="submission" date="2018-05" db="EMBL/GenBank/DDBJ databases">
        <title>Spiribacter halobius sp. nov., a moderately halophilic bacterium isolated from marine solar saltern.</title>
        <authorList>
            <person name="Zheng W.-S."/>
            <person name="Lu D.-C."/>
            <person name="Du Z.-J."/>
        </authorList>
    </citation>
    <scope>NUCLEOTIDE SEQUENCE [LARGE SCALE GENOMIC DNA]</scope>
    <source>
        <strain evidence="4 5">E85</strain>
    </source>
</reference>
<dbReference type="PANTHER" id="PTHR33121">
    <property type="entry name" value="CYCLIC DI-GMP PHOSPHODIESTERASE PDEF"/>
    <property type="match status" value="1"/>
</dbReference>
<feature type="modified residue" description="4-aspartylphosphate" evidence="1">
    <location>
        <position position="55"/>
    </location>
</feature>
<organism evidence="4 5">
    <name type="scientific">Sediminicurvatus halobius</name>
    <dbReference type="NCBI Taxonomy" id="2182432"/>
    <lineage>
        <taxon>Bacteria</taxon>
        <taxon>Pseudomonadati</taxon>
        <taxon>Pseudomonadota</taxon>
        <taxon>Gammaproteobacteria</taxon>
        <taxon>Chromatiales</taxon>
        <taxon>Ectothiorhodospiraceae</taxon>
        <taxon>Sediminicurvatus</taxon>
    </lineage>
</organism>
<dbReference type="Proteomes" id="UP000245474">
    <property type="component" value="Unassembled WGS sequence"/>
</dbReference>
<evidence type="ECO:0000313" key="5">
    <source>
        <dbReference type="Proteomes" id="UP000245474"/>
    </source>
</evidence>
<accession>A0A2U2N9N4</accession>
<dbReference type="InterPro" id="IPR050706">
    <property type="entry name" value="Cyclic-di-GMP_PDE-like"/>
</dbReference>
<feature type="domain" description="Response regulatory" evidence="2">
    <location>
        <begin position="6"/>
        <end position="125"/>
    </location>
</feature>
<dbReference type="InterPro" id="IPR035919">
    <property type="entry name" value="EAL_sf"/>
</dbReference>
<feature type="domain" description="EAL" evidence="3">
    <location>
        <begin position="141"/>
        <end position="393"/>
    </location>
</feature>
<dbReference type="InterPro" id="IPR001633">
    <property type="entry name" value="EAL_dom"/>
</dbReference>
<dbReference type="PROSITE" id="PS50883">
    <property type="entry name" value="EAL"/>
    <property type="match status" value="1"/>
</dbReference>
<keyword evidence="1" id="KW-0597">Phosphoprotein</keyword>
<evidence type="ECO:0000259" key="2">
    <source>
        <dbReference type="PROSITE" id="PS50110"/>
    </source>
</evidence>
<dbReference type="PROSITE" id="PS50110">
    <property type="entry name" value="RESPONSE_REGULATORY"/>
    <property type="match status" value="1"/>
</dbReference>
<dbReference type="SUPFAM" id="SSF52172">
    <property type="entry name" value="CheY-like"/>
    <property type="match status" value="1"/>
</dbReference>
<sequence>MAEAGRVLILDDDAHVADTVSAMVAACGLEPRAAGDAETFFRLLAEWRPSHILLDLMMPDMDGVEVLRRLGEQNCQARIIISSGLNERVIDAAGRAAAEHRLKVAGRLPKPFRLGSLRELLLRASDPPAGAQAGEAAPVLALPTAGEISLAVAERAFELHYQPLVACRDGSLRGVEALLRWRRADGHLEPPGRFVPLAEREGLMGAISWQVFELGVNWLRRDAPTADCGLSMNLSARNLDRLDMADGLASLCEAAQVDPGRITLEMTETAAMDDPSTALELMTRLRVKGFRLALDDFGTGYSSMIQLARLPFSEIKLDKSFVMTALDSQESRTIVRSIVELGHALGLQAVAEGVENRATLELLATAGCDLAQGFYIGRPMPGDAVADWYRQYRPRAAGP</sequence>
<keyword evidence="5" id="KW-1185">Reference proteome</keyword>
<gene>
    <name evidence="4" type="ORF">DEM34_00505</name>
</gene>
<dbReference type="CDD" id="cd01948">
    <property type="entry name" value="EAL"/>
    <property type="match status" value="1"/>
</dbReference>
<dbReference type="AlphaFoldDB" id="A0A2U2N9N4"/>
<dbReference type="Pfam" id="PF00072">
    <property type="entry name" value="Response_reg"/>
    <property type="match status" value="1"/>
</dbReference>
<proteinExistence type="predicted"/>
<dbReference type="OrthoDB" id="9812358at2"/>
<dbReference type="Pfam" id="PF00563">
    <property type="entry name" value="EAL"/>
    <property type="match status" value="1"/>
</dbReference>
<dbReference type="PANTHER" id="PTHR33121:SF71">
    <property type="entry name" value="OXYGEN SENSOR PROTEIN DOSP"/>
    <property type="match status" value="1"/>
</dbReference>
<dbReference type="GO" id="GO:0071111">
    <property type="term" value="F:cyclic-guanylate-specific phosphodiesterase activity"/>
    <property type="evidence" value="ECO:0007669"/>
    <property type="project" value="InterPro"/>
</dbReference>
<dbReference type="GO" id="GO:0000160">
    <property type="term" value="P:phosphorelay signal transduction system"/>
    <property type="evidence" value="ECO:0007669"/>
    <property type="project" value="InterPro"/>
</dbReference>
<protein>
    <submittedName>
        <fullName evidence="4">Diguanylate phosphodiesterase</fullName>
    </submittedName>
</protein>
<dbReference type="InterPro" id="IPR001789">
    <property type="entry name" value="Sig_transdc_resp-reg_receiver"/>
</dbReference>
<evidence type="ECO:0000256" key="1">
    <source>
        <dbReference type="PROSITE-ProRule" id="PRU00169"/>
    </source>
</evidence>
<name>A0A2U2N9N4_9GAMM</name>